<dbReference type="InterPro" id="IPR000014">
    <property type="entry name" value="PAS"/>
</dbReference>
<feature type="modified residue" description="4-aspartylphosphate" evidence="4">
    <location>
        <position position="707"/>
    </location>
</feature>
<keyword evidence="5" id="KW-0175">Coiled coil</keyword>
<dbReference type="SUPFAM" id="SSF55785">
    <property type="entry name" value="PYP-like sensor domain (PAS domain)"/>
    <property type="match status" value="2"/>
</dbReference>
<dbReference type="InterPro" id="IPR036890">
    <property type="entry name" value="HATPase_C_sf"/>
</dbReference>
<dbReference type="Pfam" id="PF08448">
    <property type="entry name" value="PAS_4"/>
    <property type="match status" value="2"/>
</dbReference>
<dbReference type="PRINTS" id="PR00344">
    <property type="entry name" value="BCTRLSENSOR"/>
</dbReference>
<dbReference type="EMBL" id="WNKZ01000142">
    <property type="protein sequence ID" value="MTV56216.1"/>
    <property type="molecule type" value="Genomic_DNA"/>
</dbReference>
<dbReference type="EC" id="2.7.13.3" evidence="2"/>
<dbReference type="Gene3D" id="3.40.50.2300">
    <property type="match status" value="2"/>
</dbReference>
<feature type="domain" description="Response regulatory" evidence="7">
    <location>
        <begin position="797"/>
        <end position="903"/>
    </location>
</feature>
<evidence type="ECO:0000256" key="5">
    <source>
        <dbReference type="SAM" id="Coils"/>
    </source>
</evidence>
<dbReference type="InterPro" id="IPR011006">
    <property type="entry name" value="CheY-like_superfamily"/>
</dbReference>
<evidence type="ECO:0000256" key="4">
    <source>
        <dbReference type="PROSITE-ProRule" id="PRU00169"/>
    </source>
</evidence>
<name>A0A6I3T625_9BURK</name>
<dbReference type="SMART" id="SM00448">
    <property type="entry name" value="REC"/>
    <property type="match status" value="2"/>
</dbReference>
<dbReference type="RefSeq" id="WP_155473452.1">
    <property type="nucleotide sequence ID" value="NZ_WNKZ01000142.1"/>
</dbReference>
<dbReference type="CDD" id="cd00082">
    <property type="entry name" value="HisKA"/>
    <property type="match status" value="1"/>
</dbReference>
<accession>A0A6I3T625</accession>
<dbReference type="Gene3D" id="3.30.565.10">
    <property type="entry name" value="Histidine kinase-like ATPase, C-terminal domain"/>
    <property type="match status" value="1"/>
</dbReference>
<dbReference type="InterPro" id="IPR003661">
    <property type="entry name" value="HisK_dim/P_dom"/>
</dbReference>
<dbReference type="PANTHER" id="PTHR43065">
    <property type="entry name" value="SENSOR HISTIDINE KINASE"/>
    <property type="match status" value="1"/>
</dbReference>
<feature type="domain" description="Histidine kinase" evidence="6">
    <location>
        <begin position="414"/>
        <end position="637"/>
    </location>
</feature>
<evidence type="ECO:0000313" key="11">
    <source>
        <dbReference type="Proteomes" id="UP000430634"/>
    </source>
</evidence>
<evidence type="ECO:0000256" key="3">
    <source>
        <dbReference type="ARBA" id="ARBA00022553"/>
    </source>
</evidence>
<dbReference type="PROSITE" id="PS50110">
    <property type="entry name" value="RESPONSE_REGULATORY"/>
    <property type="match status" value="2"/>
</dbReference>
<dbReference type="OrthoDB" id="9177042at2"/>
<dbReference type="InterPro" id="IPR005467">
    <property type="entry name" value="His_kinase_dom"/>
</dbReference>
<dbReference type="SUPFAM" id="SSF55874">
    <property type="entry name" value="ATPase domain of HSP90 chaperone/DNA topoisomerase II/histidine kinase"/>
    <property type="match status" value="1"/>
</dbReference>
<evidence type="ECO:0000313" key="10">
    <source>
        <dbReference type="EMBL" id="MTV56216.1"/>
    </source>
</evidence>
<dbReference type="Proteomes" id="UP000430634">
    <property type="component" value="Unassembled WGS sequence"/>
</dbReference>
<evidence type="ECO:0000259" key="9">
    <source>
        <dbReference type="PROSITE" id="PS50113"/>
    </source>
</evidence>
<feature type="coiled-coil region" evidence="5">
    <location>
        <begin position="378"/>
        <end position="405"/>
    </location>
</feature>
<evidence type="ECO:0000259" key="6">
    <source>
        <dbReference type="PROSITE" id="PS50109"/>
    </source>
</evidence>
<feature type="non-terminal residue" evidence="10">
    <location>
        <position position="1"/>
    </location>
</feature>
<dbReference type="InterPro" id="IPR003594">
    <property type="entry name" value="HATPase_dom"/>
</dbReference>
<dbReference type="CDD" id="cd00130">
    <property type="entry name" value="PAS"/>
    <property type="match status" value="2"/>
</dbReference>
<dbReference type="SMART" id="SM00387">
    <property type="entry name" value="HATPase_c"/>
    <property type="match status" value="1"/>
</dbReference>
<dbReference type="InterPro" id="IPR035965">
    <property type="entry name" value="PAS-like_dom_sf"/>
</dbReference>
<dbReference type="InterPro" id="IPR001789">
    <property type="entry name" value="Sig_transdc_resp-reg_receiver"/>
</dbReference>
<organism evidence="10 11">
    <name type="scientific">Pseudoduganella buxea</name>
    <dbReference type="NCBI Taxonomy" id="1949069"/>
    <lineage>
        <taxon>Bacteria</taxon>
        <taxon>Pseudomonadati</taxon>
        <taxon>Pseudomonadota</taxon>
        <taxon>Betaproteobacteria</taxon>
        <taxon>Burkholderiales</taxon>
        <taxon>Oxalobacteraceae</taxon>
        <taxon>Telluria group</taxon>
        <taxon>Pseudoduganella</taxon>
    </lineage>
</organism>
<comment type="catalytic activity">
    <reaction evidence="1">
        <text>ATP + protein L-histidine = ADP + protein N-phospho-L-histidine.</text>
        <dbReference type="EC" id="2.7.13.3"/>
    </reaction>
</comment>
<dbReference type="Gene3D" id="3.30.450.20">
    <property type="entry name" value="PAS domain"/>
    <property type="match status" value="2"/>
</dbReference>
<dbReference type="SMART" id="SM00091">
    <property type="entry name" value="PAS"/>
    <property type="match status" value="2"/>
</dbReference>
<dbReference type="Pfam" id="PF00072">
    <property type="entry name" value="Response_reg"/>
    <property type="match status" value="2"/>
</dbReference>
<feature type="domain" description="PAS" evidence="8">
    <location>
        <begin position="113"/>
        <end position="147"/>
    </location>
</feature>
<dbReference type="PANTHER" id="PTHR43065:SF49">
    <property type="entry name" value="HISTIDINE KINASE"/>
    <property type="match status" value="1"/>
</dbReference>
<proteinExistence type="predicted"/>
<gene>
    <name evidence="10" type="ORF">GM672_26170</name>
</gene>
<feature type="modified residue" description="4-aspartylphosphate" evidence="4">
    <location>
        <position position="844"/>
    </location>
</feature>
<feature type="domain" description="Response regulatory" evidence="7">
    <location>
        <begin position="657"/>
        <end position="773"/>
    </location>
</feature>
<dbReference type="PROSITE" id="PS50112">
    <property type="entry name" value="PAS"/>
    <property type="match status" value="1"/>
</dbReference>
<evidence type="ECO:0000256" key="2">
    <source>
        <dbReference type="ARBA" id="ARBA00012438"/>
    </source>
</evidence>
<dbReference type="GO" id="GO:0000155">
    <property type="term" value="F:phosphorelay sensor kinase activity"/>
    <property type="evidence" value="ECO:0007669"/>
    <property type="project" value="InterPro"/>
</dbReference>
<dbReference type="InterPro" id="IPR013656">
    <property type="entry name" value="PAS_4"/>
</dbReference>
<sequence>QGRDGPAVVVLDCLPRPLAIARQVQQAWPACRLLVLAPPDAIDGLRDSIRHTPLMRSITLLTGHDIDPARELVALAEAGRRARRVRTTLNRANAQMAPARPIDATQLRRLQKAERYLDTFLDQAPDAVILVDAELRVLYWNDAAIRYAVGYTGSLRGARLQDLPLWNAGVEGALAAVRTGRTRAQAELRLATLPGTVLELVASSVREDDATFAGAMLALRDVSERERSLQVERASSQAAIASAQGQYLELARLFDQAPGFMAVTRGRAHVFELANRAYFDIMGADELIGRPIDDVFPDLTGQPFARLRDQVFITGEPYVGRNMQISLRRGPGGASQTRYLDFVYQPLFDGAGDVTGIFCQGNDATEYKLMQDLLIRHQDDLERQVAERSAELQKAQAALNHAQKLESIGKLTGGIAHDFNNILQVVAANLELLALEQAGNTAATRRAASAAAAVERGARLTAQLLAYARRQPLQPVALNLSRIVRDLHELLHQVLGKGIDIETVIGGGSWTTMADRAQLENVLINLAVNARDAMGGQGMLTIEVANATLDTQYIAAHADVRPGQYVMVAVTDNGCGMAPETLERAVEPFFTTKREGEGTGLGLSMAFGFVKQSGGHLKLYSEPGIGTTVKIYLPRTHRPEHVEPRPASGPVVGGREAILVVEDDEALRQVVVEQLTALGYAVLRAADAQTALTLLQSGVHVDLLFTDVVMPGPLRSTELVRHARALLPSIGVLYTSGYTQNAIVHEGRLDPGVELLSKPYARPDLARRVREVLDQRPATAPASGSDAGPVSGPAALRIVVVEDNQDGREILCQMLELLGHAVTPLASADGALAVLGAADVLLTDVHLPGQSGLELAAQALAARPGLRVIFVSGAELPVLAFPAALLRKPFTMAQLEAALAAPRP</sequence>
<dbReference type="Gene3D" id="1.10.287.130">
    <property type="match status" value="1"/>
</dbReference>
<dbReference type="Pfam" id="PF02518">
    <property type="entry name" value="HATPase_c"/>
    <property type="match status" value="1"/>
</dbReference>
<dbReference type="AlphaFoldDB" id="A0A6I3T625"/>
<feature type="domain" description="PAC" evidence="9">
    <location>
        <begin position="321"/>
        <end position="376"/>
    </location>
</feature>
<dbReference type="InterPro" id="IPR000700">
    <property type="entry name" value="PAS-assoc_C"/>
</dbReference>
<evidence type="ECO:0000259" key="7">
    <source>
        <dbReference type="PROSITE" id="PS50110"/>
    </source>
</evidence>
<dbReference type="SUPFAM" id="SSF52172">
    <property type="entry name" value="CheY-like"/>
    <property type="match status" value="2"/>
</dbReference>
<dbReference type="PROSITE" id="PS50109">
    <property type="entry name" value="HIS_KIN"/>
    <property type="match status" value="1"/>
</dbReference>
<dbReference type="SUPFAM" id="SSF47384">
    <property type="entry name" value="Homodimeric domain of signal transducing histidine kinase"/>
    <property type="match status" value="1"/>
</dbReference>
<dbReference type="PROSITE" id="PS50113">
    <property type="entry name" value="PAC"/>
    <property type="match status" value="1"/>
</dbReference>
<evidence type="ECO:0000259" key="8">
    <source>
        <dbReference type="PROSITE" id="PS50112"/>
    </source>
</evidence>
<protein>
    <recommendedName>
        <fullName evidence="2">histidine kinase</fullName>
        <ecNumber evidence="2">2.7.13.3</ecNumber>
    </recommendedName>
</protein>
<evidence type="ECO:0000256" key="1">
    <source>
        <dbReference type="ARBA" id="ARBA00000085"/>
    </source>
</evidence>
<dbReference type="InterPro" id="IPR036097">
    <property type="entry name" value="HisK_dim/P_sf"/>
</dbReference>
<keyword evidence="3 4" id="KW-0597">Phosphoprotein</keyword>
<dbReference type="SMART" id="SM00388">
    <property type="entry name" value="HisKA"/>
    <property type="match status" value="1"/>
</dbReference>
<reference evidence="10 11" key="1">
    <citation type="submission" date="2019-11" db="EMBL/GenBank/DDBJ databases">
        <title>Type strains purchased from KCTC, JCM and DSMZ.</title>
        <authorList>
            <person name="Lu H."/>
        </authorList>
    </citation>
    <scope>NUCLEOTIDE SEQUENCE [LARGE SCALE GENOMIC DNA]</scope>
    <source>
        <strain evidence="10 11">KCTC 52429</strain>
    </source>
</reference>
<comment type="caution">
    <text evidence="10">The sequence shown here is derived from an EMBL/GenBank/DDBJ whole genome shotgun (WGS) entry which is preliminary data.</text>
</comment>
<dbReference type="InterPro" id="IPR004358">
    <property type="entry name" value="Sig_transdc_His_kin-like_C"/>
</dbReference>